<keyword evidence="2" id="KW-1185">Reference proteome</keyword>
<accession>A0ACD4NTT6</accession>
<sequence>MQDVYLFGVASRRAEWLSNRQTVVAENVANANTPEYRARDIASFQEAMEMTRLEMKASSPMHLASFGGRADEAAEVREEDSWEVVHSGNSVSLEQEMMKAGEINREYSLNTSVVKSFHRMLLTTLRG</sequence>
<keyword evidence="1" id="KW-0966">Cell projection</keyword>
<dbReference type="Proteomes" id="UP001163223">
    <property type="component" value="Chromosome"/>
</dbReference>
<name>A0ACD4NTT6_9HYPH</name>
<proteinExistence type="predicted"/>
<evidence type="ECO:0000313" key="1">
    <source>
        <dbReference type="EMBL" id="WAJ30204.1"/>
    </source>
</evidence>
<gene>
    <name evidence="1" type="primary">flgB</name>
    <name evidence="1" type="ORF">OXU80_08360</name>
</gene>
<evidence type="ECO:0000313" key="2">
    <source>
        <dbReference type="Proteomes" id="UP001163223"/>
    </source>
</evidence>
<keyword evidence="1" id="KW-0969">Cilium</keyword>
<organism evidence="1 2">
    <name type="scientific">Antarcticirhabdus aurantiaca</name>
    <dbReference type="NCBI Taxonomy" id="2606717"/>
    <lineage>
        <taxon>Bacteria</taxon>
        <taxon>Pseudomonadati</taxon>
        <taxon>Pseudomonadota</taxon>
        <taxon>Alphaproteobacteria</taxon>
        <taxon>Hyphomicrobiales</taxon>
        <taxon>Aurantimonadaceae</taxon>
        <taxon>Antarcticirhabdus</taxon>
    </lineage>
</organism>
<keyword evidence="1" id="KW-0282">Flagellum</keyword>
<dbReference type="EMBL" id="CP113520">
    <property type="protein sequence ID" value="WAJ30204.1"/>
    <property type="molecule type" value="Genomic_DNA"/>
</dbReference>
<protein>
    <submittedName>
        <fullName evidence="1">Flagellar basal body rod protein FlgB</fullName>
    </submittedName>
</protein>
<reference evidence="1" key="1">
    <citation type="submission" date="2022-11" db="EMBL/GenBank/DDBJ databases">
        <title>beta-Carotene-producing bacterium, Jeongeuplla avenae sp. nov., alleviates the salt stress of Arabidopsis seedlings.</title>
        <authorList>
            <person name="Jiang L."/>
            <person name="Lee J."/>
        </authorList>
    </citation>
    <scope>NUCLEOTIDE SEQUENCE</scope>
    <source>
        <strain evidence="1">DY_R2A_6</strain>
    </source>
</reference>